<keyword evidence="9" id="KW-1185">Reference proteome</keyword>
<keyword evidence="3 7" id="KW-0479">Metal-binding</keyword>
<evidence type="ECO:0000256" key="2">
    <source>
        <dbReference type="ARBA" id="ARBA00022617"/>
    </source>
</evidence>
<name>A0A402AA78_9CHLR</name>
<evidence type="ECO:0000256" key="3">
    <source>
        <dbReference type="ARBA" id="ARBA00022723"/>
    </source>
</evidence>
<dbReference type="RefSeq" id="WP_126583418.1">
    <property type="nucleotide sequence ID" value="NZ_BIFR01000002.1"/>
</dbReference>
<evidence type="ECO:0000313" key="8">
    <source>
        <dbReference type="EMBL" id="GCE16029.1"/>
    </source>
</evidence>
<dbReference type="PANTHER" id="PTHR46696:SF1">
    <property type="entry name" value="CYTOCHROME P450 YJIB-RELATED"/>
    <property type="match status" value="1"/>
</dbReference>
<dbReference type="GO" id="GO:0020037">
    <property type="term" value="F:heme binding"/>
    <property type="evidence" value="ECO:0007669"/>
    <property type="project" value="InterPro"/>
</dbReference>
<proteinExistence type="inferred from homology"/>
<dbReference type="AlphaFoldDB" id="A0A402AA78"/>
<keyword evidence="2 7" id="KW-0349">Heme</keyword>
<dbReference type="GO" id="GO:0005506">
    <property type="term" value="F:iron ion binding"/>
    <property type="evidence" value="ECO:0007669"/>
    <property type="project" value="InterPro"/>
</dbReference>
<dbReference type="InterPro" id="IPR002397">
    <property type="entry name" value="Cyt_P450_B"/>
</dbReference>
<dbReference type="InterPro" id="IPR001128">
    <property type="entry name" value="Cyt_P450"/>
</dbReference>
<gene>
    <name evidence="8" type="primary">yjiB_5</name>
    <name evidence="8" type="ORF">KTT_58880</name>
</gene>
<dbReference type="FunFam" id="1.10.630.10:FF:000018">
    <property type="entry name" value="Cytochrome P450 monooxygenase"/>
    <property type="match status" value="1"/>
</dbReference>
<evidence type="ECO:0000256" key="1">
    <source>
        <dbReference type="ARBA" id="ARBA00010617"/>
    </source>
</evidence>
<dbReference type="PROSITE" id="PS00086">
    <property type="entry name" value="CYTOCHROME_P450"/>
    <property type="match status" value="1"/>
</dbReference>
<dbReference type="Proteomes" id="UP000287352">
    <property type="component" value="Unassembled WGS sequence"/>
</dbReference>
<comment type="similarity">
    <text evidence="1 7">Belongs to the cytochrome P450 family.</text>
</comment>
<keyword evidence="4 7" id="KW-0560">Oxidoreductase</keyword>
<dbReference type="PANTHER" id="PTHR46696">
    <property type="entry name" value="P450, PUTATIVE (EUROFUNG)-RELATED"/>
    <property type="match status" value="1"/>
</dbReference>
<evidence type="ECO:0000256" key="4">
    <source>
        <dbReference type="ARBA" id="ARBA00023002"/>
    </source>
</evidence>
<organism evidence="8 9">
    <name type="scientific">Tengunoibacter tsumagoiensis</name>
    <dbReference type="NCBI Taxonomy" id="2014871"/>
    <lineage>
        <taxon>Bacteria</taxon>
        <taxon>Bacillati</taxon>
        <taxon>Chloroflexota</taxon>
        <taxon>Ktedonobacteria</taxon>
        <taxon>Ktedonobacterales</taxon>
        <taxon>Dictyobacteraceae</taxon>
        <taxon>Tengunoibacter</taxon>
    </lineage>
</organism>
<protein>
    <submittedName>
        <fullName evidence="8">Putative cytochrome P450 YjiB</fullName>
    </submittedName>
</protein>
<reference evidence="9" key="1">
    <citation type="submission" date="2018-12" db="EMBL/GenBank/DDBJ databases">
        <title>Tengunoibacter tsumagoiensis gen. nov., sp. nov., Dictyobacter kobayashii sp. nov., D. alpinus sp. nov., and D. joshuensis sp. nov. and description of Dictyobacteraceae fam. nov. within the order Ktedonobacterales isolated from Tengu-no-mugimeshi.</title>
        <authorList>
            <person name="Wang C.M."/>
            <person name="Zheng Y."/>
            <person name="Sakai Y."/>
            <person name="Toyoda A."/>
            <person name="Minakuchi Y."/>
            <person name="Abe K."/>
            <person name="Yokota A."/>
            <person name="Yabe S."/>
        </authorList>
    </citation>
    <scope>NUCLEOTIDE SEQUENCE [LARGE SCALE GENOMIC DNA]</scope>
    <source>
        <strain evidence="9">Uno3</strain>
    </source>
</reference>
<evidence type="ECO:0000256" key="7">
    <source>
        <dbReference type="RuleBase" id="RU000461"/>
    </source>
</evidence>
<dbReference type="InterPro" id="IPR017972">
    <property type="entry name" value="Cyt_P450_CS"/>
</dbReference>
<evidence type="ECO:0000256" key="5">
    <source>
        <dbReference type="ARBA" id="ARBA00023004"/>
    </source>
</evidence>
<comment type="caution">
    <text evidence="8">The sequence shown here is derived from an EMBL/GenBank/DDBJ whole genome shotgun (WGS) entry which is preliminary data.</text>
</comment>
<dbReference type="PRINTS" id="PR00359">
    <property type="entry name" value="BP450"/>
</dbReference>
<dbReference type="EMBL" id="BIFR01000002">
    <property type="protein sequence ID" value="GCE16029.1"/>
    <property type="molecule type" value="Genomic_DNA"/>
</dbReference>
<evidence type="ECO:0000256" key="6">
    <source>
        <dbReference type="ARBA" id="ARBA00023033"/>
    </source>
</evidence>
<keyword evidence="5 7" id="KW-0408">Iron</keyword>
<dbReference type="Gene3D" id="1.10.630.10">
    <property type="entry name" value="Cytochrome P450"/>
    <property type="match status" value="1"/>
</dbReference>
<evidence type="ECO:0000313" key="9">
    <source>
        <dbReference type="Proteomes" id="UP000287352"/>
    </source>
</evidence>
<dbReference type="OrthoDB" id="9764248at2"/>
<dbReference type="GO" id="GO:0016705">
    <property type="term" value="F:oxidoreductase activity, acting on paired donors, with incorporation or reduction of molecular oxygen"/>
    <property type="evidence" value="ECO:0007669"/>
    <property type="project" value="InterPro"/>
</dbReference>
<accession>A0A402AA78</accession>
<keyword evidence="6 7" id="KW-0503">Monooxygenase</keyword>
<sequence>MKLPAFVTDLTLPPLEYQCKLRQWSQEMRTSSPIIWDEDSANWIVFRYEDVVRVQSDYATFSSEGTVPGGNGSSIVEMDPPRHKQMRSLITLAFSARTVVEMTPQIEEIVDTLLESLCARDEIDWMSDFANPLPVIVIARMLGLPHEEWPTYKRWTDAIINMTSESEVANLGLREHFARAIDERYRNPGGTDILSRLIAAEVDGKGLEYEDVMGFCFTLLIAGNITTTNVLGNAMLCFDEHPEELTRLQRHPELLPTAVEEILRYMGPFRAGPNGLIEGRIAQTDLRLYDHIVRKGDHVQVNRLSANFDERHFHEPERFDCGRTPNRHQSFGQGIHFCIGAPLARLEIKLALGKLLSKFQHIHILHKEPLRQTPSLLIFGPQRVPLSLQPA</sequence>
<dbReference type="GO" id="GO:0004497">
    <property type="term" value="F:monooxygenase activity"/>
    <property type="evidence" value="ECO:0007669"/>
    <property type="project" value="UniProtKB-KW"/>
</dbReference>
<dbReference type="SUPFAM" id="SSF48264">
    <property type="entry name" value="Cytochrome P450"/>
    <property type="match status" value="1"/>
</dbReference>
<dbReference type="InterPro" id="IPR036396">
    <property type="entry name" value="Cyt_P450_sf"/>
</dbReference>
<dbReference type="Pfam" id="PF00067">
    <property type="entry name" value="p450"/>
    <property type="match status" value="1"/>
</dbReference>